<keyword evidence="1" id="KW-0732">Signal</keyword>
<gene>
    <name evidence="2" type="ORF">CRENBAI_008015</name>
</gene>
<keyword evidence="3" id="KW-1185">Reference proteome</keyword>
<evidence type="ECO:0000256" key="1">
    <source>
        <dbReference type="SAM" id="SignalP"/>
    </source>
</evidence>
<protein>
    <submittedName>
        <fullName evidence="2">Uncharacterized protein</fullName>
    </submittedName>
</protein>
<proteinExistence type="predicted"/>
<sequence>MSKMTIAHLGMVVLAICLSTQVVSEGSVNTTTSSNSTYNHTTMPTETFSGSANSTTHTGAAVSLNAGSLSVLTPVIMAAFLLQQYC</sequence>
<dbReference type="Proteomes" id="UP001311232">
    <property type="component" value="Unassembled WGS sequence"/>
</dbReference>
<evidence type="ECO:0000313" key="3">
    <source>
        <dbReference type="Proteomes" id="UP001311232"/>
    </source>
</evidence>
<feature type="chain" id="PRO_5043642529" evidence="1">
    <location>
        <begin position="27"/>
        <end position="86"/>
    </location>
</feature>
<dbReference type="EMBL" id="JAHHUM010001608">
    <property type="protein sequence ID" value="KAK5610257.1"/>
    <property type="molecule type" value="Genomic_DNA"/>
</dbReference>
<feature type="signal peptide" evidence="1">
    <location>
        <begin position="1"/>
        <end position="26"/>
    </location>
</feature>
<dbReference type="AlphaFoldDB" id="A0AAV9RMN0"/>
<organism evidence="2 3">
    <name type="scientific">Crenichthys baileyi</name>
    <name type="common">White River springfish</name>
    <dbReference type="NCBI Taxonomy" id="28760"/>
    <lineage>
        <taxon>Eukaryota</taxon>
        <taxon>Metazoa</taxon>
        <taxon>Chordata</taxon>
        <taxon>Craniata</taxon>
        <taxon>Vertebrata</taxon>
        <taxon>Euteleostomi</taxon>
        <taxon>Actinopterygii</taxon>
        <taxon>Neopterygii</taxon>
        <taxon>Teleostei</taxon>
        <taxon>Neoteleostei</taxon>
        <taxon>Acanthomorphata</taxon>
        <taxon>Ovalentaria</taxon>
        <taxon>Atherinomorphae</taxon>
        <taxon>Cyprinodontiformes</taxon>
        <taxon>Goodeidae</taxon>
        <taxon>Crenichthys</taxon>
    </lineage>
</organism>
<reference evidence="2 3" key="1">
    <citation type="submission" date="2021-06" db="EMBL/GenBank/DDBJ databases">
        <authorList>
            <person name="Palmer J.M."/>
        </authorList>
    </citation>
    <scope>NUCLEOTIDE SEQUENCE [LARGE SCALE GENOMIC DNA]</scope>
    <source>
        <strain evidence="2 3">MEX-2019</strain>
        <tissue evidence="2">Muscle</tissue>
    </source>
</reference>
<comment type="caution">
    <text evidence="2">The sequence shown here is derived from an EMBL/GenBank/DDBJ whole genome shotgun (WGS) entry which is preliminary data.</text>
</comment>
<name>A0AAV9RMN0_9TELE</name>
<evidence type="ECO:0000313" key="2">
    <source>
        <dbReference type="EMBL" id="KAK5610257.1"/>
    </source>
</evidence>
<accession>A0AAV9RMN0</accession>